<dbReference type="AlphaFoldDB" id="A0A7D5YNX9"/>
<protein>
    <submittedName>
        <fullName evidence="1">Ionotropic receptor 75q1</fullName>
    </submittedName>
</protein>
<name>A0A7D5YNX9_9NEOP</name>
<accession>A0A7D5YNX9</accession>
<sequence length="121" mass="14334">MPLYYFMNATTVLTFPDAWGYYINGTWNGMIGDVVSGKADLAGSVMFITRQRIDFLDYLIHPSPGLTVKFLFREPPLSYQYNLFLLPFKLNVWLFTLRETLNYKDHHLHIRTINLYLYRDL</sequence>
<reference evidence="1" key="1">
    <citation type="journal article" date="2019" name="Sci. Rep.">
        <title>Antennal transcriptome analyses and olfactory protein identification in an important wood-boring moth pest, Streltzoviella insularis (Lepidoptera: Cossidae).</title>
        <authorList>
            <person name="Yang Y"/>
            <person name="Li W"/>
            <person name="Tao J Zong.S."/>
        </authorList>
    </citation>
    <scope>NUCLEOTIDE SEQUENCE</scope>
    <source>
        <tissue evidence="1">Antennae</tissue>
    </source>
</reference>
<dbReference type="SUPFAM" id="SSF53850">
    <property type="entry name" value="Periplasmic binding protein-like II"/>
    <property type="match status" value="1"/>
</dbReference>
<proteinExistence type="evidence at transcript level"/>
<dbReference type="GO" id="GO:0015276">
    <property type="term" value="F:ligand-gated monoatomic ion channel activity"/>
    <property type="evidence" value="ECO:0007669"/>
    <property type="project" value="InterPro"/>
</dbReference>
<dbReference type="EMBL" id="MT386821">
    <property type="protein sequence ID" value="QLI62105.1"/>
    <property type="molecule type" value="mRNA"/>
</dbReference>
<dbReference type="GO" id="GO:0016020">
    <property type="term" value="C:membrane"/>
    <property type="evidence" value="ECO:0007669"/>
    <property type="project" value="UniProtKB-SubCell"/>
</dbReference>
<evidence type="ECO:0000313" key="1">
    <source>
        <dbReference type="EMBL" id="QLI62105.1"/>
    </source>
</evidence>
<reference evidence="1" key="2">
    <citation type="submission" date="2020-04" db="EMBL/GenBank/DDBJ databases">
        <authorList>
            <person name="Yang Y."/>
        </authorList>
    </citation>
    <scope>NUCLEOTIDE SEQUENCE</scope>
    <source>
        <tissue evidence="1">Antennae</tissue>
    </source>
</reference>
<keyword evidence="1" id="KW-0675">Receptor</keyword>
<dbReference type="Gene3D" id="3.40.190.10">
    <property type="entry name" value="Periplasmic binding protein-like II"/>
    <property type="match status" value="1"/>
</dbReference>
<organism evidence="1">
    <name type="scientific">Streltzoviella insularis</name>
    <dbReference type="NCBI Taxonomy" id="1206366"/>
    <lineage>
        <taxon>Eukaryota</taxon>
        <taxon>Metazoa</taxon>
        <taxon>Ecdysozoa</taxon>
        <taxon>Arthropoda</taxon>
        <taxon>Hexapoda</taxon>
        <taxon>Insecta</taxon>
        <taxon>Pterygota</taxon>
        <taxon>Neoptera</taxon>
        <taxon>Endopterygota</taxon>
        <taxon>Lepidoptera</taxon>
        <taxon>Glossata</taxon>
        <taxon>Ditrysia</taxon>
        <taxon>Cossoidea</taxon>
        <taxon>Cossidae</taxon>
        <taxon>Cossinae</taxon>
        <taxon>Streltzoviella</taxon>
    </lineage>
</organism>